<dbReference type="GO" id="GO:0004386">
    <property type="term" value="F:helicase activity"/>
    <property type="evidence" value="ECO:0007669"/>
    <property type="project" value="UniProtKB-KW"/>
</dbReference>
<dbReference type="EMBL" id="BGKA01000159">
    <property type="protein sequence ID" value="GBH18454.1"/>
    <property type="molecule type" value="Genomic_DNA"/>
</dbReference>
<keyword evidence="1" id="KW-0547">Nucleotide-binding</keyword>
<dbReference type="AlphaFoldDB" id="A0AAN4Q7J0"/>
<keyword evidence="1" id="KW-0378">Hydrolase</keyword>
<reference evidence="1 2" key="1">
    <citation type="submission" date="2018-04" db="EMBL/GenBank/DDBJ databases">
        <title>Draft genome sequence of Pseudomonas syringae pv. actinidiae biovar 3 strains isolated from kiwifruit in Kagawa prefecture.</title>
        <authorList>
            <person name="Tabuchi M."/>
            <person name="Saito M."/>
            <person name="Fujiwara S."/>
            <person name="Sasa N."/>
            <person name="Akimitsu K."/>
            <person name="Gomi K."/>
            <person name="Konishi-Sugita S."/>
            <person name="Hamano K."/>
            <person name="Kataoka I."/>
        </authorList>
    </citation>
    <scope>NUCLEOTIDE SEQUENCE [LARGE SCALE GENOMIC DNA]</scope>
    <source>
        <strain evidence="1 2">MAFF212211</strain>
    </source>
</reference>
<protein>
    <submittedName>
        <fullName evidence="1">Superfamily II DNA helicase RecQ</fullName>
    </submittedName>
</protein>
<keyword evidence="1" id="KW-0347">Helicase</keyword>
<gene>
    <name evidence="1" type="ORF">KPSA3_04441</name>
</gene>
<keyword evidence="1" id="KW-0067">ATP-binding</keyword>
<organism evidence="1 2">
    <name type="scientific">Pseudomonas syringae pv. actinidiae</name>
    <dbReference type="NCBI Taxonomy" id="103796"/>
    <lineage>
        <taxon>Bacteria</taxon>
        <taxon>Pseudomonadati</taxon>
        <taxon>Pseudomonadota</taxon>
        <taxon>Gammaproteobacteria</taxon>
        <taxon>Pseudomonadales</taxon>
        <taxon>Pseudomonadaceae</taxon>
        <taxon>Pseudomonas</taxon>
        <taxon>Pseudomonas syringae</taxon>
    </lineage>
</organism>
<evidence type="ECO:0000313" key="1">
    <source>
        <dbReference type="EMBL" id="GBH18454.1"/>
    </source>
</evidence>
<dbReference type="Proteomes" id="UP000248291">
    <property type="component" value="Unassembled WGS sequence"/>
</dbReference>
<proteinExistence type="predicted"/>
<sequence>MRHADLRLRRNVSDSPALGRVRFAQSHTDGQAVSTLDTLEIQHGNRPKKQKASSAAITAIQIVLIVLDMDIKMNNQLAYPPRNEQTENEIDSALAFETIPIQSLRVYLDAIAYLLDRYHDKPAIHTMRNLVDFIRRDKIKLSFHEKPRSLGYVHTHFLEQTDVYLKNLKTVCNVRYGNLWDDVDQLIDYLERQISQTNASNEDIKNLLSQLQMHSDHHCRETGDNLAIFLNYPEIIIYVVRTWDDYEIPASRHWVSLIDCTTSLNAVPDHVFADGRLRVISSRNQSNRFECINLRSPIQQCISMLDTSIARLNWKHADLKGLISNLNLLYWELKNLNLYINKLVGPEGNFVLENVKRRIRQVHPVLDSLEGLPDTESIRFVRSKLEQIAFSLSSLHSSLSIKLNTKKYIIGSLNQIIKNDGLYKHKQKKRLLENAFSEANLTSILASNLSCFYHFHEAITVQTEVQMGAGVADVVVTYKGNISTIIEGKLVTDLNQTKAKVLDGLSQLYNRYGDHNSIIDTFGVELYLVVFAYDQRLAAMAKLAYQATEEFAAKHQVRLEPHSEGNDYHHFSFIDKREGSRLPEKRRSIFILYCNMEVEKKDEHTYAIVRKPKLND</sequence>
<evidence type="ECO:0000313" key="2">
    <source>
        <dbReference type="Proteomes" id="UP000248291"/>
    </source>
</evidence>
<comment type="caution">
    <text evidence="1">The sequence shown here is derived from an EMBL/GenBank/DDBJ whole genome shotgun (WGS) entry which is preliminary data.</text>
</comment>
<name>A0AAN4Q7J0_PSESF</name>
<accession>A0AAN4Q7J0</accession>